<keyword evidence="4" id="KW-0479">Metal-binding</keyword>
<dbReference type="Pfam" id="PF21105">
    <property type="entry name" value="DyP_N"/>
    <property type="match status" value="1"/>
</dbReference>
<name>A0A4S4LGF2_9AGAM</name>
<keyword evidence="6" id="KW-0408">Iron</keyword>
<evidence type="ECO:0000256" key="2">
    <source>
        <dbReference type="ARBA" id="ARBA00022559"/>
    </source>
</evidence>
<protein>
    <submittedName>
        <fullName evidence="10">Dyp-type peroxidase</fullName>
        <ecNumber evidence="10">1.11.1.7</ecNumber>
    </submittedName>
</protein>
<dbReference type="GO" id="GO:0140825">
    <property type="term" value="F:lactoperoxidase activity"/>
    <property type="evidence" value="ECO:0007669"/>
    <property type="project" value="UniProtKB-EC"/>
</dbReference>
<keyword evidence="3" id="KW-0349">Heme</keyword>
<sequence length="472" mass="51059">MTSTNSATSATPTWPTQHDLNDLQGDVVLGMPKRTEDFIFFNIQNANAFKHSLKLLIPSITTTAQIQKLRQDISDHKRAGATGLIQCVGINIAFSNQGLKKLGIMDDLNDPSFDAGQLASAKALGDEGTTDSSGSFTPNWLSAFKSEIDGIILIAGESRASVLQGTNKVDHIFGETIREVLKVTGQVRPGKEKGHEHFGFLDGISSPAIDALTGHLPGQIVVPPGVLVCGTTGDVDIQRPAWATNGSFLVYRHFNQLVPEFKKFLEDNPLEFPAIPAKQGSELLGARLFGRWPSGAPIELAPTHDDPALAADKQRNNNFDFSQDPLDQTKCPFAAHIRKANPRADLDKFGPTALTQHMLVRQSIAFGPEVAPDEAQSHKTRQDRGLAFVCYQSNAGWANTKNFPPKTINGTAYQSGFDPIIGQNNGAPRQTDGLQPKNSNAETTLPLDFIVSKGGQYFFSPSISALQTKFSA</sequence>
<dbReference type="GO" id="GO:0005829">
    <property type="term" value="C:cytosol"/>
    <property type="evidence" value="ECO:0007669"/>
    <property type="project" value="TreeGrafter"/>
</dbReference>
<dbReference type="EMBL" id="SGPK01000022">
    <property type="protein sequence ID" value="THH11014.1"/>
    <property type="molecule type" value="Genomic_DNA"/>
</dbReference>
<dbReference type="EC" id="1.11.1.7" evidence="10"/>
<keyword evidence="5 10" id="KW-0560">Oxidoreductase</keyword>
<dbReference type="InterPro" id="IPR049509">
    <property type="entry name" value="DyP_N"/>
</dbReference>
<dbReference type="GO" id="GO:0020037">
    <property type="term" value="F:heme binding"/>
    <property type="evidence" value="ECO:0007669"/>
    <property type="project" value="InterPro"/>
</dbReference>
<dbReference type="SUPFAM" id="SSF54909">
    <property type="entry name" value="Dimeric alpha+beta barrel"/>
    <property type="match status" value="1"/>
</dbReference>
<feature type="compositionally biased region" description="Polar residues" evidence="8">
    <location>
        <begin position="422"/>
        <end position="440"/>
    </location>
</feature>
<evidence type="ECO:0000313" key="11">
    <source>
        <dbReference type="Proteomes" id="UP000308199"/>
    </source>
</evidence>
<dbReference type="OrthoDB" id="3207336at2759"/>
<comment type="caution">
    <text evidence="10">The sequence shown here is derived from an EMBL/GenBank/DDBJ whole genome shotgun (WGS) entry which is preliminary data.</text>
</comment>
<organism evidence="10 11">
    <name type="scientific">Phellinidium pouzarii</name>
    <dbReference type="NCBI Taxonomy" id="167371"/>
    <lineage>
        <taxon>Eukaryota</taxon>
        <taxon>Fungi</taxon>
        <taxon>Dikarya</taxon>
        <taxon>Basidiomycota</taxon>
        <taxon>Agaricomycotina</taxon>
        <taxon>Agaricomycetes</taxon>
        <taxon>Hymenochaetales</taxon>
        <taxon>Hymenochaetaceae</taxon>
        <taxon>Phellinidium</taxon>
    </lineage>
</organism>
<evidence type="ECO:0000256" key="1">
    <source>
        <dbReference type="ARBA" id="ARBA00001970"/>
    </source>
</evidence>
<evidence type="ECO:0000313" key="10">
    <source>
        <dbReference type="EMBL" id="THH11014.1"/>
    </source>
</evidence>
<dbReference type="PANTHER" id="PTHR30521:SF4">
    <property type="entry name" value="DEFERROCHELATASE"/>
    <property type="match status" value="1"/>
</dbReference>
<evidence type="ECO:0000256" key="6">
    <source>
        <dbReference type="ARBA" id="ARBA00023004"/>
    </source>
</evidence>
<feature type="region of interest" description="Disordered" evidence="8">
    <location>
        <begin position="421"/>
        <end position="440"/>
    </location>
</feature>
<dbReference type="InterPro" id="IPR011008">
    <property type="entry name" value="Dimeric_a/b-barrel"/>
</dbReference>
<keyword evidence="2 10" id="KW-0575">Peroxidase</keyword>
<evidence type="ECO:0000256" key="4">
    <source>
        <dbReference type="ARBA" id="ARBA00022723"/>
    </source>
</evidence>
<dbReference type="PANTHER" id="PTHR30521">
    <property type="entry name" value="DEFERROCHELATASE/PEROXIDASE"/>
    <property type="match status" value="1"/>
</dbReference>
<accession>A0A4S4LGF2</accession>
<keyword evidence="11" id="KW-1185">Reference proteome</keyword>
<comment type="similarity">
    <text evidence="7">Belongs to the DyP-type peroxidase family.</text>
</comment>
<comment type="cofactor">
    <cofactor evidence="1">
        <name>heme b</name>
        <dbReference type="ChEBI" id="CHEBI:60344"/>
    </cofactor>
</comment>
<evidence type="ECO:0000256" key="3">
    <source>
        <dbReference type="ARBA" id="ARBA00022617"/>
    </source>
</evidence>
<dbReference type="Proteomes" id="UP000308199">
    <property type="component" value="Unassembled WGS sequence"/>
</dbReference>
<gene>
    <name evidence="10" type="ORF">EW145_g920</name>
</gene>
<evidence type="ECO:0000256" key="7">
    <source>
        <dbReference type="ARBA" id="ARBA00025737"/>
    </source>
</evidence>
<dbReference type="InterPro" id="IPR006314">
    <property type="entry name" value="Dyp_peroxidase"/>
</dbReference>
<evidence type="ECO:0000259" key="9">
    <source>
        <dbReference type="Pfam" id="PF21105"/>
    </source>
</evidence>
<evidence type="ECO:0000256" key="8">
    <source>
        <dbReference type="SAM" id="MobiDB-lite"/>
    </source>
</evidence>
<dbReference type="GO" id="GO:0046872">
    <property type="term" value="F:metal ion binding"/>
    <property type="evidence" value="ECO:0007669"/>
    <property type="project" value="UniProtKB-KW"/>
</dbReference>
<feature type="domain" description="DyP dimeric alpha+beta barrel" evidence="9">
    <location>
        <begin position="22"/>
        <end position="189"/>
    </location>
</feature>
<reference evidence="10 11" key="1">
    <citation type="submission" date="2019-02" db="EMBL/GenBank/DDBJ databases">
        <title>Genome sequencing of the rare red list fungi Phellinidium pouzarii.</title>
        <authorList>
            <person name="Buettner E."/>
            <person name="Kellner H."/>
        </authorList>
    </citation>
    <scope>NUCLEOTIDE SEQUENCE [LARGE SCALE GENOMIC DNA]</scope>
    <source>
        <strain evidence="10 11">DSM 108285</strain>
    </source>
</reference>
<dbReference type="AlphaFoldDB" id="A0A4S4LGF2"/>
<evidence type="ECO:0000256" key="5">
    <source>
        <dbReference type="ARBA" id="ARBA00023002"/>
    </source>
</evidence>
<dbReference type="NCBIfam" id="TIGR01413">
    <property type="entry name" value="Dyp_perox_fam"/>
    <property type="match status" value="1"/>
</dbReference>
<dbReference type="PROSITE" id="PS51404">
    <property type="entry name" value="DYP_PEROXIDASE"/>
    <property type="match status" value="1"/>
</dbReference>
<proteinExistence type="inferred from homology"/>